<dbReference type="AlphaFoldDB" id="A0A2U9IVD2"/>
<reference evidence="3" key="2">
    <citation type="submission" date="2020-03" db="EMBL/GenBank/DDBJ databases">
        <title>Complete Genome Sequences of Extremely Thermoacidophilic, Metal-Mobilizing Type-Strain Members of the Archaeal Family Sulfolobaceae: Acidianus brierleyi DSM-1651T, Acidianus sulfidivorans DSM-18786T, Metallosphaera hakonensis DSM-7519T, and Metallosphaera prunae DSM-10039T.</title>
        <authorList>
            <person name="Counts J.A."/>
            <person name="Kelly R.M."/>
        </authorList>
    </citation>
    <scope>NUCLEOTIDE SEQUENCE [LARGE SCALE GENOMIC DNA]</scope>
    <source>
        <strain evidence="3">HO1-1</strain>
    </source>
</reference>
<dbReference type="Gene3D" id="1.10.10.10">
    <property type="entry name" value="Winged helix-like DNA-binding domain superfamily/Winged helix DNA-binding domain"/>
    <property type="match status" value="1"/>
</dbReference>
<dbReference type="KEGG" id="mhk:DFR87_10025"/>
<evidence type="ECO:0000259" key="1">
    <source>
        <dbReference type="Pfam" id="PF04182"/>
    </source>
</evidence>
<evidence type="ECO:0000313" key="3">
    <source>
        <dbReference type="Proteomes" id="UP000247586"/>
    </source>
</evidence>
<sequence length="146" mass="16430">MNSSKVNKQEITYYRISQRRCNGLESKVSIEKEDLIHKKILESGEDGISQQELAKKLGLSTRELATVIKKLIDKKMISKKAVRENGKSVIKLFAIRTVQESDIYINLESIEKIPCFSCKLLSKCGNGIHVNPSSCTKLSSWILSIS</sequence>
<reference evidence="3" key="3">
    <citation type="submission" date="2020-03" db="EMBL/GenBank/DDBJ databases">
        <title>Sequencing and Assembly of Multiple Reported Metal-Biooxidizing Members of the Extremely Thermoacidophilic Archaeal Family Sulfolobaceae.</title>
        <authorList>
            <person name="Counts J.A."/>
            <person name="Kelly R.M."/>
        </authorList>
    </citation>
    <scope>NUCLEOTIDE SEQUENCE [LARGE SCALE GENOMIC DNA]</scope>
    <source>
        <strain evidence="3">HO1-1</strain>
    </source>
</reference>
<reference evidence="2 3" key="1">
    <citation type="submission" date="2018-05" db="EMBL/GenBank/DDBJ databases">
        <title>Complete Genome Sequences of Extremely Thermoacidophilic, Metal-Mobilizing Type-Strain Members of the Archaeal Family Sulfolobaceae: Acidianus brierleyi DSM-1651T, Acidianus sulfidivorans DSM-18786T, Metallosphaera hakonensis DSM-7519T, and Metallosphaera prunae DSM-10039T.</title>
        <authorList>
            <person name="Counts J.A."/>
            <person name="Kelly R.M."/>
        </authorList>
    </citation>
    <scope>NUCLEOTIDE SEQUENCE [LARGE SCALE GENOMIC DNA]</scope>
    <source>
        <strain evidence="2 3">HO1-1</strain>
    </source>
</reference>
<name>A0A2U9IVD2_9CREN</name>
<dbReference type="Pfam" id="PF04182">
    <property type="entry name" value="B-block_TFIIIC"/>
    <property type="match status" value="1"/>
</dbReference>
<dbReference type="InterPro" id="IPR007309">
    <property type="entry name" value="TFIIIC_Bblock-bd"/>
</dbReference>
<dbReference type="InterPro" id="IPR036390">
    <property type="entry name" value="WH_DNA-bd_sf"/>
</dbReference>
<proteinExistence type="predicted"/>
<accession>A0A2U9IVD2</accession>
<dbReference type="STRING" id="1293036.GCA_001315825_00615"/>
<gene>
    <name evidence="2" type="ORF">DFR87_10025</name>
</gene>
<dbReference type="Proteomes" id="UP000247586">
    <property type="component" value="Chromosome"/>
</dbReference>
<organism evidence="2 3">
    <name type="scientific">Metallosphaera hakonensis JCM 8857 = DSM 7519</name>
    <dbReference type="NCBI Taxonomy" id="1293036"/>
    <lineage>
        <taxon>Archaea</taxon>
        <taxon>Thermoproteota</taxon>
        <taxon>Thermoprotei</taxon>
        <taxon>Sulfolobales</taxon>
        <taxon>Sulfolobaceae</taxon>
        <taxon>Metallosphaera</taxon>
    </lineage>
</organism>
<dbReference type="InterPro" id="IPR036388">
    <property type="entry name" value="WH-like_DNA-bd_sf"/>
</dbReference>
<protein>
    <submittedName>
        <fullName evidence="2">Winged helix-turn-helix domain-containing protein</fullName>
    </submittedName>
</protein>
<evidence type="ECO:0000313" key="2">
    <source>
        <dbReference type="EMBL" id="AWR99965.1"/>
    </source>
</evidence>
<dbReference type="OrthoDB" id="31046at2157"/>
<keyword evidence="3" id="KW-1185">Reference proteome</keyword>
<dbReference type="SUPFAM" id="SSF46785">
    <property type="entry name" value="Winged helix' DNA-binding domain"/>
    <property type="match status" value="1"/>
</dbReference>
<dbReference type="EMBL" id="CP029287">
    <property type="protein sequence ID" value="AWR99965.1"/>
    <property type="molecule type" value="Genomic_DNA"/>
</dbReference>
<feature type="domain" description="B-block binding subunit of TFIIIC" evidence="1">
    <location>
        <begin position="42"/>
        <end position="88"/>
    </location>
</feature>